<comment type="catalytic activity">
    <reaction evidence="8">
        <text>DNA(n) + a 2'-deoxyribonucleoside 5'-triphosphate = DNA(n+1) + diphosphate</text>
        <dbReference type="Rhea" id="RHEA:22508"/>
        <dbReference type="Rhea" id="RHEA-COMP:17339"/>
        <dbReference type="Rhea" id="RHEA-COMP:17340"/>
        <dbReference type="ChEBI" id="CHEBI:33019"/>
        <dbReference type="ChEBI" id="CHEBI:61560"/>
        <dbReference type="ChEBI" id="CHEBI:173112"/>
        <dbReference type="EC" id="2.7.7.7"/>
    </reaction>
</comment>
<dbReference type="EC" id="2.7.7.7" evidence="1"/>
<comment type="similarity">
    <text evidence="7">Belongs to the DNA polymerase HolA subunit family.</text>
</comment>
<dbReference type="SUPFAM" id="SSF52540">
    <property type="entry name" value="P-loop containing nucleoside triphosphate hydrolases"/>
    <property type="match status" value="1"/>
</dbReference>
<dbReference type="InterPro" id="IPR048466">
    <property type="entry name" value="DNA_pol3_delta-like_C"/>
</dbReference>
<evidence type="ECO:0000256" key="1">
    <source>
        <dbReference type="ARBA" id="ARBA00012417"/>
    </source>
</evidence>
<dbReference type="GO" id="GO:0006261">
    <property type="term" value="P:DNA-templated DNA replication"/>
    <property type="evidence" value="ECO:0007669"/>
    <property type="project" value="TreeGrafter"/>
</dbReference>
<evidence type="ECO:0000259" key="10">
    <source>
        <dbReference type="Pfam" id="PF21694"/>
    </source>
</evidence>
<evidence type="ECO:0000313" key="11">
    <source>
        <dbReference type="EMBL" id="MRG86655.1"/>
    </source>
</evidence>
<keyword evidence="3 11" id="KW-0808">Transferase</keyword>
<dbReference type="SUPFAM" id="SSF48019">
    <property type="entry name" value="post-AAA+ oligomerization domain-like"/>
    <property type="match status" value="1"/>
</dbReference>
<evidence type="ECO:0000256" key="8">
    <source>
        <dbReference type="ARBA" id="ARBA00049244"/>
    </source>
</evidence>
<dbReference type="Gene3D" id="3.40.50.300">
    <property type="entry name" value="P-loop containing nucleotide triphosphate hydrolases"/>
    <property type="match status" value="1"/>
</dbReference>
<evidence type="ECO:0000256" key="5">
    <source>
        <dbReference type="ARBA" id="ARBA00022705"/>
    </source>
</evidence>
<dbReference type="InterPro" id="IPR005790">
    <property type="entry name" value="DNA_polIII_delta"/>
</dbReference>
<dbReference type="InterPro" id="IPR010372">
    <property type="entry name" value="DNA_pol3_delta_N"/>
</dbReference>
<evidence type="ECO:0000256" key="3">
    <source>
        <dbReference type="ARBA" id="ARBA00022679"/>
    </source>
</evidence>
<dbReference type="EMBL" id="WJNH01000005">
    <property type="protein sequence ID" value="MRG86655.1"/>
    <property type="molecule type" value="Genomic_DNA"/>
</dbReference>
<sequence length="347" mass="40227">MFGVKTVSYFEAIQTIHNGNNIPLYLLFGSETYLIQDLQQKIIKSTLDDPDDDMNFSSFDMEETPIQDAILDAETFPFFGDRKVLLLKNAFFFKANPDKSKVEHQLEVLENYLDHPVDHTVVILVAPYEKIDERRKIVKKMRKVGQVVKCAPPKEYELKKWIDLLAKDLKIHIEPNAIQLLIDEVGTDLMSMQKELEKFSHYVEGNEPVTKEIVEKLVSRHTESSAFKMIDAVMNRNVVASIGVFKDLLKQNEEPIALVALLASQIRLILQCKLLKNKGYTKPQMDKKIKSHPYAIKMALERERNFSVEQLYKMMSLLTKTDEQMKRGEVNKELAFELLLYNFVEQH</sequence>
<name>A0A6G1X6X1_9BACI</name>
<evidence type="ECO:0000313" key="12">
    <source>
        <dbReference type="Proteomes" id="UP000480185"/>
    </source>
</evidence>
<dbReference type="PANTHER" id="PTHR34388">
    <property type="entry name" value="DNA POLYMERASE III SUBUNIT DELTA"/>
    <property type="match status" value="1"/>
</dbReference>
<dbReference type="Pfam" id="PF06144">
    <property type="entry name" value="DNA_pol3_delta"/>
    <property type="match status" value="1"/>
</dbReference>
<evidence type="ECO:0000256" key="4">
    <source>
        <dbReference type="ARBA" id="ARBA00022695"/>
    </source>
</evidence>
<reference evidence="11 12" key="1">
    <citation type="submission" date="2019-11" db="EMBL/GenBank/DDBJ databases">
        <authorList>
            <person name="Li J."/>
        </authorList>
    </citation>
    <scope>NUCLEOTIDE SEQUENCE [LARGE SCALE GENOMIC DNA]</scope>
    <source>
        <strain evidence="11 12">J4</strain>
    </source>
</reference>
<dbReference type="GO" id="GO:0009360">
    <property type="term" value="C:DNA polymerase III complex"/>
    <property type="evidence" value="ECO:0007669"/>
    <property type="project" value="InterPro"/>
</dbReference>
<feature type="domain" description="DNA polymerase III delta N-terminal" evidence="9">
    <location>
        <begin position="25"/>
        <end position="150"/>
    </location>
</feature>
<dbReference type="InterPro" id="IPR027417">
    <property type="entry name" value="P-loop_NTPase"/>
</dbReference>
<dbReference type="GO" id="GO:0003887">
    <property type="term" value="F:DNA-directed DNA polymerase activity"/>
    <property type="evidence" value="ECO:0007669"/>
    <property type="project" value="UniProtKB-KW"/>
</dbReference>
<dbReference type="AlphaFoldDB" id="A0A6G1X6X1"/>
<keyword evidence="12" id="KW-1185">Reference proteome</keyword>
<keyword evidence="5" id="KW-0235">DNA replication</keyword>
<accession>A0A6G1X6X1</accession>
<dbReference type="GO" id="GO:0003677">
    <property type="term" value="F:DNA binding"/>
    <property type="evidence" value="ECO:0007669"/>
    <property type="project" value="InterPro"/>
</dbReference>
<protein>
    <recommendedName>
        <fullName evidence="2">DNA polymerase III subunit delta</fullName>
        <ecNumber evidence="1">2.7.7.7</ecNumber>
    </recommendedName>
</protein>
<keyword evidence="4 11" id="KW-0548">Nucleotidyltransferase</keyword>
<gene>
    <name evidence="11" type="primary">holA</name>
    <name evidence="11" type="ORF">GH754_09985</name>
</gene>
<evidence type="ECO:0000256" key="6">
    <source>
        <dbReference type="ARBA" id="ARBA00022932"/>
    </source>
</evidence>
<dbReference type="Proteomes" id="UP000480185">
    <property type="component" value="Unassembled WGS sequence"/>
</dbReference>
<comment type="caution">
    <text evidence="11">The sequence shown here is derived from an EMBL/GenBank/DDBJ whole genome shotgun (WGS) entry which is preliminary data.</text>
</comment>
<evidence type="ECO:0000256" key="7">
    <source>
        <dbReference type="ARBA" id="ARBA00034754"/>
    </source>
</evidence>
<dbReference type="Gene3D" id="1.10.8.60">
    <property type="match status" value="1"/>
</dbReference>
<dbReference type="NCBIfam" id="TIGR01128">
    <property type="entry name" value="holA"/>
    <property type="match status" value="1"/>
</dbReference>
<keyword evidence="6" id="KW-0239">DNA-directed DNA polymerase</keyword>
<dbReference type="Pfam" id="PF21694">
    <property type="entry name" value="DNA_pol3_delta_C"/>
    <property type="match status" value="1"/>
</dbReference>
<evidence type="ECO:0000256" key="2">
    <source>
        <dbReference type="ARBA" id="ARBA00017703"/>
    </source>
</evidence>
<dbReference type="PANTHER" id="PTHR34388:SF1">
    <property type="entry name" value="DNA POLYMERASE III SUBUNIT DELTA"/>
    <property type="match status" value="1"/>
</dbReference>
<dbReference type="Gene3D" id="1.20.272.10">
    <property type="match status" value="1"/>
</dbReference>
<feature type="domain" description="DNA polymerase III delta subunit-like C-terminal" evidence="10">
    <location>
        <begin position="223"/>
        <end position="343"/>
    </location>
</feature>
<evidence type="ECO:0000259" key="9">
    <source>
        <dbReference type="Pfam" id="PF06144"/>
    </source>
</evidence>
<proteinExistence type="inferred from homology"/>
<dbReference type="InterPro" id="IPR008921">
    <property type="entry name" value="DNA_pol3_clamp-load_cplx_C"/>
</dbReference>
<organism evidence="11 12">
    <name type="scientific">Salinibacillus xinjiangensis</name>
    <dbReference type="NCBI Taxonomy" id="1229268"/>
    <lineage>
        <taxon>Bacteria</taxon>
        <taxon>Bacillati</taxon>
        <taxon>Bacillota</taxon>
        <taxon>Bacilli</taxon>
        <taxon>Bacillales</taxon>
        <taxon>Bacillaceae</taxon>
        <taxon>Salinibacillus</taxon>
    </lineage>
</organism>